<feature type="transmembrane region" description="Helical" evidence="6">
    <location>
        <begin position="336"/>
        <end position="354"/>
    </location>
</feature>
<dbReference type="InterPro" id="IPR002797">
    <property type="entry name" value="Polysacc_synth"/>
</dbReference>
<feature type="transmembrane region" description="Helical" evidence="6">
    <location>
        <begin position="12"/>
        <end position="34"/>
    </location>
</feature>
<feature type="transmembrane region" description="Helical" evidence="6">
    <location>
        <begin position="428"/>
        <end position="453"/>
    </location>
</feature>
<dbReference type="CDD" id="cd13124">
    <property type="entry name" value="MATE_SpoVB_like"/>
    <property type="match status" value="1"/>
</dbReference>
<dbReference type="Pfam" id="PF01943">
    <property type="entry name" value="Polysacc_synt"/>
    <property type="match status" value="1"/>
</dbReference>
<evidence type="ECO:0000256" key="2">
    <source>
        <dbReference type="ARBA" id="ARBA00022475"/>
    </source>
</evidence>
<keyword evidence="5 6" id="KW-0472">Membrane</keyword>
<feature type="transmembrane region" description="Helical" evidence="6">
    <location>
        <begin position="245"/>
        <end position="265"/>
    </location>
</feature>
<keyword evidence="7" id="KW-0131">Cell cycle</keyword>
<gene>
    <name evidence="7" type="ORF">ABW02_22445</name>
</gene>
<organism evidence="7 8">
    <name type="scientific">Niallia circulans</name>
    <name type="common">Bacillus circulans</name>
    <dbReference type="NCBI Taxonomy" id="1397"/>
    <lineage>
        <taxon>Bacteria</taxon>
        <taxon>Bacillati</taxon>
        <taxon>Bacillota</taxon>
        <taxon>Bacilli</taxon>
        <taxon>Bacillales</taxon>
        <taxon>Bacillaceae</taxon>
        <taxon>Niallia</taxon>
    </lineage>
</organism>
<dbReference type="PATRIC" id="fig|1397.4.peg.3617"/>
<dbReference type="GO" id="GO:0051301">
    <property type="term" value="P:cell division"/>
    <property type="evidence" value="ECO:0007669"/>
    <property type="project" value="UniProtKB-KW"/>
</dbReference>
<keyword evidence="8" id="KW-1185">Reference proteome</keyword>
<keyword evidence="4 6" id="KW-1133">Transmembrane helix</keyword>
<dbReference type="PANTHER" id="PTHR30250">
    <property type="entry name" value="PST FAMILY PREDICTED COLANIC ACID TRANSPORTER"/>
    <property type="match status" value="1"/>
</dbReference>
<sequence>MSSKLLKGTFILTLGTIISKALGLFYVIPFNMIVGKQGTVLYQYSYVAYTIVISIATAGIPLAVSKFISKYNAMGEYKVGRRLFKSGLMIMLASGVLSFLALYAAAPFLAGLIISDDDLTSTVGQVTTVIRAVSFALIVVPFMSLIRGFFQGHDAMAPSAVSTVIEQIVRIVFLLGGSAIVLFLLKGKLITAVSISVFAAFVGAIGGLAVLLLYWRKSKDEYDNLLLYDKGMQTDIRLRSMYKEILLSAAPFVFVGVANPLFQAIDTVTFNRAMSSIGLSSISETALNIFNYQTHKIIIIPVSLATGFSMALIPMITRAFIKEDHTGLATNLNQTFQVLLFITLPACIGLSVLAEPVYRLFYGTEDLLMGAEVLRLYAPVAILFSLYPVTASILQGLNEQRFTILSLLVGILIKLSLNIPFIERWETNGAILATSLGYTVSILINLGVIKAYANYSYKIVIRRSILIIGFSIMMYIITDIVYSLLRLFLSTESVVASLLMVVIVAVFGVLMYVYLAYRSKLVYRIFGEQAFKIKQKLRLPF</sequence>
<name>A0A0J1I7I8_NIACI</name>
<feature type="transmembrane region" description="Helical" evidence="6">
    <location>
        <begin position="402"/>
        <end position="422"/>
    </location>
</feature>
<dbReference type="RefSeq" id="WP_047944511.1">
    <property type="nucleotide sequence ID" value="NZ_CP053989.1"/>
</dbReference>
<feature type="transmembrane region" description="Helical" evidence="6">
    <location>
        <begin position="46"/>
        <end position="68"/>
    </location>
</feature>
<evidence type="ECO:0000256" key="4">
    <source>
        <dbReference type="ARBA" id="ARBA00022989"/>
    </source>
</evidence>
<feature type="transmembrane region" description="Helical" evidence="6">
    <location>
        <begin position="167"/>
        <end position="185"/>
    </location>
</feature>
<evidence type="ECO:0000256" key="6">
    <source>
        <dbReference type="SAM" id="Phobius"/>
    </source>
</evidence>
<keyword evidence="2" id="KW-1003">Cell membrane</keyword>
<comment type="caution">
    <text evidence="7">The sequence shown here is derived from an EMBL/GenBank/DDBJ whole genome shotgun (WGS) entry which is preliminary data.</text>
</comment>
<feature type="transmembrane region" description="Helical" evidence="6">
    <location>
        <begin position="126"/>
        <end position="146"/>
    </location>
</feature>
<feature type="transmembrane region" description="Helical" evidence="6">
    <location>
        <begin position="374"/>
        <end position="395"/>
    </location>
</feature>
<comment type="subcellular location">
    <subcellularLocation>
        <location evidence="1">Cell membrane</location>
        <topology evidence="1">Multi-pass membrane protein</topology>
    </subcellularLocation>
</comment>
<evidence type="ECO:0000313" key="7">
    <source>
        <dbReference type="EMBL" id="KLV21914.1"/>
    </source>
</evidence>
<dbReference type="PIRSF" id="PIRSF038958">
    <property type="entry name" value="PG_synth_SpoVB"/>
    <property type="match status" value="1"/>
</dbReference>
<protein>
    <submittedName>
        <fullName evidence="7">Cell division protein</fullName>
    </submittedName>
</protein>
<feature type="transmembrane region" description="Helical" evidence="6">
    <location>
        <begin position="297"/>
        <end position="316"/>
    </location>
</feature>
<dbReference type="GeneID" id="56350863"/>
<dbReference type="Proteomes" id="UP000036045">
    <property type="component" value="Unassembled WGS sequence"/>
</dbReference>
<dbReference type="InterPro" id="IPR050833">
    <property type="entry name" value="Poly_Biosynth_Transport"/>
</dbReference>
<evidence type="ECO:0000256" key="5">
    <source>
        <dbReference type="ARBA" id="ARBA00023136"/>
    </source>
</evidence>
<evidence type="ECO:0000256" key="3">
    <source>
        <dbReference type="ARBA" id="ARBA00022692"/>
    </source>
</evidence>
<proteinExistence type="predicted"/>
<dbReference type="InterPro" id="IPR024923">
    <property type="entry name" value="PG_synth_SpoVB"/>
</dbReference>
<dbReference type="OrthoDB" id="9775950at2"/>
<feature type="transmembrane region" description="Helical" evidence="6">
    <location>
        <begin position="191"/>
        <end position="215"/>
    </location>
</feature>
<feature type="transmembrane region" description="Helical" evidence="6">
    <location>
        <begin position="88"/>
        <end position="114"/>
    </location>
</feature>
<keyword evidence="7" id="KW-0132">Cell division</keyword>
<feature type="transmembrane region" description="Helical" evidence="6">
    <location>
        <begin position="465"/>
        <end position="488"/>
    </location>
</feature>
<feature type="transmembrane region" description="Helical" evidence="6">
    <location>
        <begin position="494"/>
        <end position="515"/>
    </location>
</feature>
<dbReference type="AlphaFoldDB" id="A0A0J1I7I8"/>
<dbReference type="GO" id="GO:0005886">
    <property type="term" value="C:plasma membrane"/>
    <property type="evidence" value="ECO:0007669"/>
    <property type="project" value="UniProtKB-SubCell"/>
</dbReference>
<dbReference type="EMBL" id="LDPH01000034">
    <property type="protein sequence ID" value="KLV21914.1"/>
    <property type="molecule type" value="Genomic_DNA"/>
</dbReference>
<evidence type="ECO:0000256" key="1">
    <source>
        <dbReference type="ARBA" id="ARBA00004651"/>
    </source>
</evidence>
<evidence type="ECO:0000313" key="8">
    <source>
        <dbReference type="Proteomes" id="UP000036045"/>
    </source>
</evidence>
<reference evidence="7 8" key="1">
    <citation type="submission" date="2015-05" db="EMBL/GenBank/DDBJ databases">
        <title>Whole genome sequence and identification of bacterial endophytes from Costus igneus.</title>
        <authorList>
            <person name="Lee Y.P."/>
            <person name="Gan H.M."/>
            <person name="Eng W."/>
            <person name="Wheatley M.S."/>
            <person name="Caraballo A."/>
            <person name="Polter S."/>
            <person name="Savka M.A."/>
            <person name="Hudson A.O."/>
        </authorList>
    </citation>
    <scope>NUCLEOTIDE SEQUENCE [LARGE SCALE GENOMIC DNA]</scope>
    <source>
        <strain evidence="7 8">RIT379</strain>
    </source>
</reference>
<dbReference type="PANTHER" id="PTHR30250:SF21">
    <property type="entry name" value="LIPID II FLIPPASE MURJ"/>
    <property type="match status" value="1"/>
</dbReference>
<accession>A0A0J1I7I8</accession>
<keyword evidence="3 6" id="KW-0812">Transmembrane</keyword>